<dbReference type="PRINTS" id="PR01840">
    <property type="entry name" value="TATCFAMILY"/>
</dbReference>
<name>A0A4R2RMV0_9BACL</name>
<feature type="transmembrane region" description="Helical" evidence="5">
    <location>
        <begin position="154"/>
        <end position="180"/>
    </location>
</feature>
<comment type="similarity">
    <text evidence="5">Belongs to the TatC family.</text>
</comment>
<reference evidence="6 7" key="1">
    <citation type="submission" date="2019-03" db="EMBL/GenBank/DDBJ databases">
        <title>Genomic Encyclopedia of Type Strains, Phase IV (KMG-IV): sequencing the most valuable type-strain genomes for metagenomic binning, comparative biology and taxonomic classification.</title>
        <authorList>
            <person name="Goeker M."/>
        </authorList>
    </citation>
    <scope>NUCLEOTIDE SEQUENCE [LARGE SCALE GENOMIC DNA]</scope>
    <source>
        <strain evidence="6 7">DSM 46831</strain>
    </source>
</reference>
<dbReference type="Pfam" id="PF00902">
    <property type="entry name" value="TatC"/>
    <property type="match status" value="1"/>
</dbReference>
<keyword evidence="5" id="KW-0653">Protein transport</keyword>
<keyword evidence="3 5" id="KW-1133">Transmembrane helix</keyword>
<evidence type="ECO:0000256" key="4">
    <source>
        <dbReference type="ARBA" id="ARBA00023136"/>
    </source>
</evidence>
<dbReference type="HAMAP" id="MF_00902">
    <property type="entry name" value="TatC"/>
    <property type="match status" value="1"/>
</dbReference>
<dbReference type="OrthoDB" id="9777044at2"/>
<evidence type="ECO:0000256" key="2">
    <source>
        <dbReference type="ARBA" id="ARBA00022692"/>
    </source>
</evidence>
<feature type="transmembrane region" description="Helical" evidence="5">
    <location>
        <begin position="192"/>
        <end position="209"/>
    </location>
</feature>
<protein>
    <recommendedName>
        <fullName evidence="5">Sec-independent protein translocase protein TatC</fullName>
    </recommendedName>
</protein>
<organism evidence="6 7">
    <name type="scientific">Baia soyae</name>
    <dbReference type="NCBI Taxonomy" id="1544746"/>
    <lineage>
        <taxon>Bacteria</taxon>
        <taxon>Bacillati</taxon>
        <taxon>Bacillota</taxon>
        <taxon>Bacilli</taxon>
        <taxon>Bacillales</taxon>
        <taxon>Thermoactinomycetaceae</taxon>
        <taxon>Baia</taxon>
    </lineage>
</organism>
<proteinExistence type="inferred from homology"/>
<evidence type="ECO:0000313" key="6">
    <source>
        <dbReference type="EMBL" id="TCP65342.1"/>
    </source>
</evidence>
<comment type="subcellular location">
    <subcellularLocation>
        <location evidence="5">Cell membrane</location>
        <topology evidence="5">Multi-pass membrane protein</topology>
    </subcellularLocation>
    <subcellularLocation>
        <location evidence="1">Membrane</location>
        <topology evidence="1">Multi-pass membrane protein</topology>
    </subcellularLocation>
</comment>
<dbReference type="PROSITE" id="PS01218">
    <property type="entry name" value="TATC"/>
    <property type="match status" value="1"/>
</dbReference>
<feature type="transmembrane region" description="Helical" evidence="5">
    <location>
        <begin position="215"/>
        <end position="234"/>
    </location>
</feature>
<dbReference type="GO" id="GO:0033281">
    <property type="term" value="C:TAT protein transport complex"/>
    <property type="evidence" value="ECO:0007669"/>
    <property type="project" value="UniProtKB-UniRule"/>
</dbReference>
<dbReference type="InterPro" id="IPR002033">
    <property type="entry name" value="TatC"/>
</dbReference>
<accession>A0A4R2RMV0</accession>
<comment type="caution">
    <text evidence="6">The sequence shown here is derived from an EMBL/GenBank/DDBJ whole genome shotgun (WGS) entry which is preliminary data.</text>
</comment>
<dbReference type="GO" id="GO:0065002">
    <property type="term" value="P:intracellular protein transmembrane transport"/>
    <property type="evidence" value="ECO:0007669"/>
    <property type="project" value="TreeGrafter"/>
</dbReference>
<evidence type="ECO:0000256" key="1">
    <source>
        <dbReference type="ARBA" id="ARBA00004141"/>
    </source>
</evidence>
<comment type="subunit">
    <text evidence="5">Forms a complex with TatA.</text>
</comment>
<feature type="transmembrane region" description="Helical" evidence="5">
    <location>
        <begin position="20"/>
        <end position="44"/>
    </location>
</feature>
<evidence type="ECO:0000256" key="3">
    <source>
        <dbReference type="ARBA" id="ARBA00022989"/>
    </source>
</evidence>
<dbReference type="InterPro" id="IPR019820">
    <property type="entry name" value="Sec-indep_translocase_CS"/>
</dbReference>
<dbReference type="RefSeq" id="WP_131849425.1">
    <property type="nucleotide sequence ID" value="NZ_SLXV01000034.1"/>
</dbReference>
<dbReference type="GO" id="GO:0009977">
    <property type="term" value="F:proton motive force dependent protein transmembrane transporter activity"/>
    <property type="evidence" value="ECO:0007669"/>
    <property type="project" value="TreeGrafter"/>
</dbReference>
<keyword evidence="2 5" id="KW-0812">Transmembrane</keyword>
<feature type="transmembrane region" description="Helical" evidence="5">
    <location>
        <begin position="109"/>
        <end position="134"/>
    </location>
</feature>
<gene>
    <name evidence="5" type="primary">tatC</name>
    <name evidence="6" type="ORF">EDD57_13439</name>
</gene>
<comment type="function">
    <text evidence="5">Part of the twin-arginine translocation (Tat) system that transports large folded proteins containing a characteristic twin-arginine motif in their signal peptide across membranes.</text>
</comment>
<keyword evidence="7" id="KW-1185">Reference proteome</keyword>
<evidence type="ECO:0000256" key="5">
    <source>
        <dbReference type="HAMAP-Rule" id="MF_00902"/>
    </source>
</evidence>
<dbReference type="NCBIfam" id="TIGR00945">
    <property type="entry name" value="tatC"/>
    <property type="match status" value="1"/>
</dbReference>
<evidence type="ECO:0000313" key="7">
    <source>
        <dbReference type="Proteomes" id="UP000294746"/>
    </source>
</evidence>
<keyword evidence="4 5" id="KW-0472">Membrane</keyword>
<keyword evidence="5" id="KW-0813">Transport</keyword>
<dbReference type="EMBL" id="SLXV01000034">
    <property type="protein sequence ID" value="TCP65342.1"/>
    <property type="molecule type" value="Genomic_DNA"/>
</dbReference>
<keyword evidence="5" id="KW-0811">Translocation</keyword>
<feature type="transmembrane region" description="Helical" evidence="5">
    <location>
        <begin position="64"/>
        <end position="88"/>
    </location>
</feature>
<dbReference type="GO" id="GO:0043953">
    <property type="term" value="P:protein transport by the Tat complex"/>
    <property type="evidence" value="ECO:0007669"/>
    <property type="project" value="UniProtKB-UniRule"/>
</dbReference>
<dbReference type="Proteomes" id="UP000294746">
    <property type="component" value="Unassembled WGS sequence"/>
</dbReference>
<dbReference type="AlphaFoldDB" id="A0A4R2RMV0"/>
<dbReference type="PANTHER" id="PTHR30371:SF4">
    <property type="entry name" value="SEC-INDEPENDENT PROTEIN TRANSLOCASE PROTEIN TATCD"/>
    <property type="match status" value="1"/>
</dbReference>
<dbReference type="PANTHER" id="PTHR30371">
    <property type="entry name" value="SEC-INDEPENDENT PROTEIN TRANSLOCASE PROTEIN TATC"/>
    <property type="match status" value="1"/>
</dbReference>
<keyword evidence="5" id="KW-1003">Cell membrane</keyword>
<sequence>MNEETQPLTEHLTELRRRIIWVLLTFLVSLIVSFVYATDLFEFIKNDAIGSNVKIYAFNPGDPLMVYVQIAMICSMIFTLPVVLYHIWQFVKPGLRSHEQKNAGLYIPASFFLFLGGLAFGYYVVFPMLYQFMVNLAKQMNVIEQYGVYQYFDFMVNVIVPMALLFELPVVVLFLTRLKLITPSLLHKIRRVAYFAMVVISTLIAPPTIIANIVIAIPLIVLYEISVFISIWQYRRLEAEEKSWEGEEIQDDHSESSS</sequence>